<dbReference type="InterPro" id="IPR036249">
    <property type="entry name" value="Thioredoxin-like_sf"/>
</dbReference>
<dbReference type="RefSeq" id="WP_181760362.1">
    <property type="nucleotide sequence ID" value="NZ_BMCR01000003.1"/>
</dbReference>
<name>A0A838XZI7_9HYPH</name>
<dbReference type="EC" id="1.20.4.1" evidence="4"/>
<dbReference type="InterPro" id="IPR006659">
    <property type="entry name" value="Arsenate_reductase"/>
</dbReference>
<dbReference type="PANTHER" id="PTHR30041">
    <property type="entry name" value="ARSENATE REDUCTASE"/>
    <property type="match status" value="1"/>
</dbReference>
<evidence type="ECO:0000256" key="2">
    <source>
        <dbReference type="ARBA" id="ARBA00023002"/>
    </source>
</evidence>
<dbReference type="Pfam" id="PF03960">
    <property type="entry name" value="ArsC"/>
    <property type="match status" value="1"/>
</dbReference>
<organism evidence="5 6">
    <name type="scientific">Stappia taiwanensis</name>
    <dbReference type="NCBI Taxonomy" id="992267"/>
    <lineage>
        <taxon>Bacteria</taxon>
        <taxon>Pseudomonadati</taxon>
        <taxon>Pseudomonadota</taxon>
        <taxon>Alphaproteobacteria</taxon>
        <taxon>Hyphomicrobiales</taxon>
        <taxon>Stappiaceae</taxon>
        <taxon>Stappia</taxon>
    </lineage>
</organism>
<dbReference type="AlphaFoldDB" id="A0A838XZI7"/>
<protein>
    <recommendedName>
        <fullName evidence="4">Arsenate reductase</fullName>
        <ecNumber evidence="4">1.20.4.1</ecNumber>
    </recommendedName>
</protein>
<dbReference type="GO" id="GO:0008794">
    <property type="term" value="F:arsenate reductase (glutaredoxin) activity"/>
    <property type="evidence" value="ECO:0007669"/>
    <property type="project" value="UniProtKB-UniRule"/>
</dbReference>
<accession>A0A838XZI7</accession>
<proteinExistence type="inferred from homology"/>
<evidence type="ECO:0000313" key="5">
    <source>
        <dbReference type="EMBL" id="MBA4612160.1"/>
    </source>
</evidence>
<dbReference type="PROSITE" id="PS51353">
    <property type="entry name" value="ARSC"/>
    <property type="match status" value="1"/>
</dbReference>
<keyword evidence="6" id="KW-1185">Reference proteome</keyword>
<evidence type="ECO:0000256" key="3">
    <source>
        <dbReference type="PROSITE-ProRule" id="PRU01282"/>
    </source>
</evidence>
<dbReference type="Proteomes" id="UP000559404">
    <property type="component" value="Unassembled WGS sequence"/>
</dbReference>
<evidence type="ECO:0000256" key="4">
    <source>
        <dbReference type="RuleBase" id="RU362029"/>
    </source>
</evidence>
<gene>
    <name evidence="5" type="primary">arsC</name>
    <name evidence="5" type="ORF">H1W37_10885</name>
</gene>
<dbReference type="NCBIfam" id="TIGR00014">
    <property type="entry name" value="arsC"/>
    <property type="match status" value="1"/>
</dbReference>
<comment type="catalytic activity">
    <reaction evidence="4">
        <text>[glutaredoxin]-dithiol + arsenate + glutathione + H(+) = glutathionyl-S-S-[glutaredoxin] + arsenite + H2O</text>
        <dbReference type="Rhea" id="RHEA:22016"/>
        <dbReference type="Rhea" id="RHEA-COMP:10729"/>
        <dbReference type="Rhea" id="RHEA-COMP:17668"/>
        <dbReference type="ChEBI" id="CHEBI:15377"/>
        <dbReference type="ChEBI" id="CHEBI:15378"/>
        <dbReference type="ChEBI" id="CHEBI:29242"/>
        <dbReference type="ChEBI" id="CHEBI:29950"/>
        <dbReference type="ChEBI" id="CHEBI:48597"/>
        <dbReference type="ChEBI" id="CHEBI:57925"/>
        <dbReference type="ChEBI" id="CHEBI:146199"/>
        <dbReference type="EC" id="1.20.4.1"/>
    </reaction>
</comment>
<reference evidence="5 6" key="2">
    <citation type="submission" date="2020-08" db="EMBL/GenBank/DDBJ databases">
        <title>Stappia taiwanensis sp. nov., isolated from a coastal thermal spring.</title>
        <authorList>
            <person name="Kampfer P."/>
        </authorList>
    </citation>
    <scope>NUCLEOTIDE SEQUENCE [LARGE SCALE GENOMIC DNA]</scope>
    <source>
        <strain evidence="5 6">DSM 23284</strain>
    </source>
</reference>
<dbReference type="PANTHER" id="PTHR30041:SF4">
    <property type="entry name" value="ARSENATE REDUCTASE"/>
    <property type="match status" value="1"/>
</dbReference>
<dbReference type="InterPro" id="IPR006660">
    <property type="entry name" value="Arsenate_reductase-like"/>
</dbReference>
<sequence>MSVSIWHNPRCSKSRQTLELLREKGVEPEVRLYLKDAPDAAEIRAALTALGLTDPRALMRTKEALYRELDLASETDPDRLIAAMAANPVLIERPVVFNGTRAAIGRPPEDVLALL</sequence>
<dbReference type="Gene3D" id="3.40.30.10">
    <property type="entry name" value="Glutaredoxin"/>
    <property type="match status" value="1"/>
</dbReference>
<dbReference type="SUPFAM" id="SSF52833">
    <property type="entry name" value="Thioredoxin-like"/>
    <property type="match status" value="1"/>
</dbReference>
<reference evidence="5 6" key="1">
    <citation type="submission" date="2020-07" db="EMBL/GenBank/DDBJ databases">
        <authorList>
            <person name="Li M."/>
        </authorList>
    </citation>
    <scope>NUCLEOTIDE SEQUENCE [LARGE SCALE GENOMIC DNA]</scope>
    <source>
        <strain evidence="5 6">DSM 23284</strain>
    </source>
</reference>
<keyword evidence="2 4" id="KW-0560">Oxidoreductase</keyword>
<evidence type="ECO:0000256" key="1">
    <source>
        <dbReference type="ARBA" id="ARBA00007198"/>
    </source>
</evidence>
<evidence type="ECO:0000313" key="6">
    <source>
        <dbReference type="Proteomes" id="UP000559404"/>
    </source>
</evidence>
<comment type="caution">
    <text evidence="5">The sequence shown here is derived from an EMBL/GenBank/DDBJ whole genome shotgun (WGS) entry which is preliminary data.</text>
</comment>
<comment type="similarity">
    <text evidence="1 3 4">Belongs to the ArsC family.</text>
</comment>
<dbReference type="CDD" id="cd03034">
    <property type="entry name" value="ArsC_ArsC"/>
    <property type="match status" value="1"/>
</dbReference>
<dbReference type="EMBL" id="JACEON010000009">
    <property type="protein sequence ID" value="MBA4612160.1"/>
    <property type="molecule type" value="Genomic_DNA"/>
</dbReference>